<dbReference type="PANTHER" id="PTHR11808">
    <property type="entry name" value="TRANS-SULFURATION ENZYME FAMILY MEMBER"/>
    <property type="match status" value="1"/>
</dbReference>
<dbReference type="GO" id="GO:0019346">
    <property type="term" value="P:transsulfuration"/>
    <property type="evidence" value="ECO:0007669"/>
    <property type="project" value="InterPro"/>
</dbReference>
<proteinExistence type="inferred from homology"/>
<evidence type="ECO:0000256" key="1">
    <source>
        <dbReference type="ARBA" id="ARBA00001933"/>
    </source>
</evidence>
<dbReference type="GO" id="GO:0009086">
    <property type="term" value="P:methionine biosynthetic process"/>
    <property type="evidence" value="ECO:0007669"/>
    <property type="project" value="UniProtKB-KW"/>
</dbReference>
<evidence type="ECO:0000256" key="7">
    <source>
        <dbReference type="ARBA" id="ARBA00023239"/>
    </source>
</evidence>
<dbReference type="AlphaFoldDB" id="A0AAQ3EKR0"/>
<evidence type="ECO:0000256" key="8">
    <source>
        <dbReference type="RuleBase" id="RU362118"/>
    </source>
</evidence>
<dbReference type="InterPro" id="IPR000277">
    <property type="entry name" value="Cys/Met-Metab_PyrdxlP-dep_enz"/>
</dbReference>
<dbReference type="Gene3D" id="3.90.1150.10">
    <property type="entry name" value="Aspartate Aminotransferase, domain 1"/>
    <property type="match status" value="1"/>
</dbReference>
<evidence type="ECO:0000256" key="4">
    <source>
        <dbReference type="ARBA" id="ARBA00022605"/>
    </source>
</evidence>
<organism evidence="9 10">
    <name type="scientific">Bacillus subtilis</name>
    <dbReference type="NCBI Taxonomy" id="1423"/>
    <lineage>
        <taxon>Bacteria</taxon>
        <taxon>Bacillati</taxon>
        <taxon>Bacillota</taxon>
        <taxon>Bacilli</taxon>
        <taxon>Bacillales</taxon>
        <taxon>Bacillaceae</taxon>
        <taxon>Bacillus</taxon>
    </lineage>
</organism>
<sequence>MTQMDTKLAQVGLSTDPNTGAVSPPIYHSATFANKGYGLTNDYYYSRVKNPTRTQLEDTIAELEGGAYGFAFASGMAATSAIMQLFVPGDHLIVSEDLYGGTHRLFTQILSRYEITTTFVDTADINKVKESIMPNTKGILIETPSNPMLRVTSLQEISDFCKKHNIISIVDNTFMTPYLQRPLNFGIDIVYHSGTKYIGGHNDVICGLVVVEREDIAEKLTFIQNTTGAVLGPQDCWLVLRGLKTLALRMDRQQENAQKLAESLLNHVAVSNVYYLFSPLMNLDTY</sequence>
<keyword evidence="7" id="KW-0456">Lyase</keyword>
<dbReference type="EMBL" id="CP125292">
    <property type="protein sequence ID" value="WHM20005.1"/>
    <property type="molecule type" value="Genomic_DNA"/>
</dbReference>
<evidence type="ECO:0000313" key="10">
    <source>
        <dbReference type="Proteomes" id="UP001229422"/>
    </source>
</evidence>
<keyword evidence="4" id="KW-0028">Amino-acid biosynthesis</keyword>
<comment type="similarity">
    <text evidence="2 8">Belongs to the trans-sulfuration enzymes family.</text>
</comment>
<dbReference type="GO" id="GO:0047804">
    <property type="term" value="F:cysteine-S-conjugate beta-lyase activity"/>
    <property type="evidence" value="ECO:0007669"/>
    <property type="project" value="UniProtKB-EC"/>
</dbReference>
<dbReference type="SUPFAM" id="SSF53383">
    <property type="entry name" value="PLP-dependent transferases"/>
    <property type="match status" value="1"/>
</dbReference>
<keyword evidence="6" id="KW-0486">Methionine biosynthesis</keyword>
<keyword evidence="9" id="KW-0032">Aminotransferase</keyword>
<comment type="cofactor">
    <cofactor evidence="1 8">
        <name>pyridoxal 5'-phosphate</name>
        <dbReference type="ChEBI" id="CHEBI:597326"/>
    </cofactor>
</comment>
<dbReference type="PROSITE" id="PS00868">
    <property type="entry name" value="CYS_MET_METAB_PP"/>
    <property type="match status" value="1"/>
</dbReference>
<evidence type="ECO:0000256" key="3">
    <source>
        <dbReference type="ARBA" id="ARBA00012224"/>
    </source>
</evidence>
<dbReference type="InterPro" id="IPR015422">
    <property type="entry name" value="PyrdxlP-dep_Trfase_small"/>
</dbReference>
<evidence type="ECO:0000256" key="2">
    <source>
        <dbReference type="ARBA" id="ARBA00009077"/>
    </source>
</evidence>
<dbReference type="PANTHER" id="PTHR11808:SF50">
    <property type="entry name" value="CYSTATHIONINE BETA-LYASE"/>
    <property type="match status" value="1"/>
</dbReference>
<dbReference type="Gene3D" id="3.40.640.10">
    <property type="entry name" value="Type I PLP-dependent aspartate aminotransferase-like (Major domain)"/>
    <property type="match status" value="1"/>
</dbReference>
<accession>A0AAQ3EKR0</accession>
<dbReference type="GO" id="GO:0008483">
    <property type="term" value="F:transaminase activity"/>
    <property type="evidence" value="ECO:0007669"/>
    <property type="project" value="UniProtKB-KW"/>
</dbReference>
<dbReference type="Proteomes" id="UP001229422">
    <property type="component" value="Chromosome"/>
</dbReference>
<name>A0AAQ3EKR0_BACIU</name>
<reference evidence="9" key="1">
    <citation type="submission" date="2023-05" db="EMBL/GenBank/DDBJ databases">
        <title>Complete genome sequence of Bacillus subtilis SRCM117797 isolated from Soybean paste.</title>
        <authorList>
            <person name="Abraha H.B."/>
            <person name="Kim K.-P."/>
            <person name="Ryu M.-S."/>
            <person name="Jeong D.-Y."/>
        </authorList>
    </citation>
    <scope>NUCLEOTIDE SEQUENCE</scope>
    <source>
        <strain evidence="9">SRCM117797</strain>
    </source>
</reference>
<dbReference type="InterPro" id="IPR015424">
    <property type="entry name" value="PyrdxlP-dep_Trfase"/>
</dbReference>
<dbReference type="RefSeq" id="WP_283009890.1">
    <property type="nucleotide sequence ID" value="NZ_CP125292.1"/>
</dbReference>
<evidence type="ECO:0000256" key="6">
    <source>
        <dbReference type="ARBA" id="ARBA00023167"/>
    </source>
</evidence>
<keyword evidence="5 8" id="KW-0663">Pyridoxal phosphate</keyword>
<dbReference type="GO" id="GO:0005737">
    <property type="term" value="C:cytoplasm"/>
    <property type="evidence" value="ECO:0007669"/>
    <property type="project" value="TreeGrafter"/>
</dbReference>
<keyword evidence="9" id="KW-0808">Transferase</keyword>
<protein>
    <recommendedName>
        <fullName evidence="3">cysteine-S-conjugate beta-lyase</fullName>
        <ecNumber evidence="3">4.4.1.13</ecNumber>
    </recommendedName>
</protein>
<evidence type="ECO:0000256" key="5">
    <source>
        <dbReference type="ARBA" id="ARBA00022898"/>
    </source>
</evidence>
<gene>
    <name evidence="9" type="ORF">QL281_14050</name>
</gene>
<dbReference type="InterPro" id="IPR054542">
    <property type="entry name" value="Cys_met_metab_PP"/>
</dbReference>
<dbReference type="Pfam" id="PF01053">
    <property type="entry name" value="Cys_Met_Meta_PP"/>
    <property type="match status" value="1"/>
</dbReference>
<dbReference type="InterPro" id="IPR015421">
    <property type="entry name" value="PyrdxlP-dep_Trfase_major"/>
</dbReference>
<dbReference type="GO" id="GO:0030170">
    <property type="term" value="F:pyridoxal phosphate binding"/>
    <property type="evidence" value="ECO:0007669"/>
    <property type="project" value="InterPro"/>
</dbReference>
<dbReference type="EC" id="4.4.1.13" evidence="3"/>
<evidence type="ECO:0000313" key="9">
    <source>
        <dbReference type="EMBL" id="WHM20005.1"/>
    </source>
</evidence>
<dbReference type="FunFam" id="3.40.640.10:FF:000009">
    <property type="entry name" value="Cystathionine gamma-synthase homolog"/>
    <property type="match status" value="1"/>
</dbReference>